<evidence type="ECO:0000256" key="2">
    <source>
        <dbReference type="ARBA" id="ARBA00022475"/>
    </source>
</evidence>
<dbReference type="PANTHER" id="PTHR30086:SF20">
    <property type="entry name" value="ARGININE EXPORTER PROTEIN ARGO-RELATED"/>
    <property type="match status" value="1"/>
</dbReference>
<dbReference type="RefSeq" id="WP_077306389.1">
    <property type="nucleotide sequence ID" value="NZ_CP016090.1"/>
</dbReference>
<dbReference type="Proteomes" id="UP000821656">
    <property type="component" value="Unassembled WGS sequence"/>
</dbReference>
<dbReference type="EMBL" id="JABSXK010000001">
    <property type="protein sequence ID" value="NRV12228.1"/>
    <property type="molecule type" value="Genomic_DNA"/>
</dbReference>
<evidence type="ECO:0000256" key="6">
    <source>
        <dbReference type="SAM" id="Phobius"/>
    </source>
</evidence>
<evidence type="ECO:0000313" key="7">
    <source>
        <dbReference type="EMBL" id="NRV12228.1"/>
    </source>
</evidence>
<feature type="transmembrane region" description="Helical" evidence="6">
    <location>
        <begin position="146"/>
        <end position="167"/>
    </location>
</feature>
<protein>
    <submittedName>
        <fullName evidence="7">L-lysine exporter family protein LysE/ArgO</fullName>
    </submittedName>
</protein>
<keyword evidence="4 6" id="KW-1133">Transmembrane helix</keyword>
<proteinExistence type="predicted"/>
<evidence type="ECO:0000256" key="3">
    <source>
        <dbReference type="ARBA" id="ARBA00022692"/>
    </source>
</evidence>
<accession>A0A9Q5CUH4</accession>
<feature type="transmembrane region" description="Helical" evidence="6">
    <location>
        <begin position="106"/>
        <end position="126"/>
    </location>
</feature>
<keyword evidence="3 6" id="KW-0812">Transmembrane</keyword>
<dbReference type="InterPro" id="IPR001123">
    <property type="entry name" value="LeuE-type"/>
</dbReference>
<sequence length="205" mass="22547">MIKYLLQGLLFGLAYVAPIGTQNLYVINTAMQKSKAETYKVAFITILFDISLAISCFFGIGALIQKYYLLKLAILLFGFIVIIYIGVGLIISSSQILEDKKLGNNSLIKIIISCFAVTWLNPQAIIDGSLLLGGFNASLPAEMSKYFILGVCMASAIWFSGLAGFVGKFSSKFNKIIKWINIVCGLVLIFYGLKLGYSFIKAIYL</sequence>
<keyword evidence="2" id="KW-1003">Cell membrane</keyword>
<dbReference type="PANTHER" id="PTHR30086">
    <property type="entry name" value="ARGININE EXPORTER PROTEIN ARGO"/>
    <property type="match status" value="1"/>
</dbReference>
<feature type="transmembrane region" description="Helical" evidence="6">
    <location>
        <begin position="70"/>
        <end position="94"/>
    </location>
</feature>
<dbReference type="Pfam" id="PF01810">
    <property type="entry name" value="LysE"/>
    <property type="match status" value="1"/>
</dbReference>
<evidence type="ECO:0000256" key="1">
    <source>
        <dbReference type="ARBA" id="ARBA00004651"/>
    </source>
</evidence>
<organism evidence="7 8">
    <name type="scientific">Clostridium beijerinckii</name>
    <name type="common">Clostridium MP</name>
    <dbReference type="NCBI Taxonomy" id="1520"/>
    <lineage>
        <taxon>Bacteria</taxon>
        <taxon>Bacillati</taxon>
        <taxon>Bacillota</taxon>
        <taxon>Clostridia</taxon>
        <taxon>Eubacteriales</taxon>
        <taxon>Clostridiaceae</taxon>
        <taxon>Clostridium</taxon>
    </lineage>
</organism>
<feature type="transmembrane region" description="Helical" evidence="6">
    <location>
        <begin position="39"/>
        <end position="64"/>
    </location>
</feature>
<reference evidence="7" key="1">
    <citation type="submission" date="2020-05" db="EMBL/GenBank/DDBJ databases">
        <title>Genomic insights into acetone-butanol-ethanol (ABE) fermentation by sequencing solventogenic clostridia strains.</title>
        <authorList>
            <person name="Brown S."/>
        </authorList>
    </citation>
    <scope>NUCLEOTIDE SEQUENCE</scope>
    <source>
        <strain evidence="7">DJ126</strain>
    </source>
</reference>
<feature type="transmembrane region" description="Helical" evidence="6">
    <location>
        <begin position="179"/>
        <end position="200"/>
    </location>
</feature>
<comment type="subcellular location">
    <subcellularLocation>
        <location evidence="1">Cell membrane</location>
        <topology evidence="1">Multi-pass membrane protein</topology>
    </subcellularLocation>
</comment>
<evidence type="ECO:0000313" key="8">
    <source>
        <dbReference type="Proteomes" id="UP000821656"/>
    </source>
</evidence>
<dbReference type="GO" id="GO:0005886">
    <property type="term" value="C:plasma membrane"/>
    <property type="evidence" value="ECO:0007669"/>
    <property type="project" value="UniProtKB-SubCell"/>
</dbReference>
<evidence type="ECO:0000256" key="4">
    <source>
        <dbReference type="ARBA" id="ARBA00022989"/>
    </source>
</evidence>
<dbReference type="GO" id="GO:0015171">
    <property type="term" value="F:amino acid transmembrane transporter activity"/>
    <property type="evidence" value="ECO:0007669"/>
    <property type="project" value="TreeGrafter"/>
</dbReference>
<comment type="caution">
    <text evidence="7">The sequence shown here is derived from an EMBL/GenBank/DDBJ whole genome shotgun (WGS) entry which is preliminary data.</text>
</comment>
<dbReference type="AlphaFoldDB" id="A0A9Q5CUH4"/>
<evidence type="ECO:0000256" key="5">
    <source>
        <dbReference type="ARBA" id="ARBA00023136"/>
    </source>
</evidence>
<keyword evidence="5 6" id="KW-0472">Membrane</keyword>
<name>A0A9Q5CUH4_CLOBE</name>
<gene>
    <name evidence="7" type="ORF">DFH45_005191</name>
</gene>
<feature type="transmembrane region" description="Helical" evidence="6">
    <location>
        <begin position="6"/>
        <end position="27"/>
    </location>
</feature>